<evidence type="ECO:0000259" key="1">
    <source>
        <dbReference type="Pfam" id="PF00496"/>
    </source>
</evidence>
<dbReference type="PANTHER" id="PTHR30290:SF16">
    <property type="entry name" value="OLIGOPEPTIDE ABC TRANSPORTER, PERIPLASMIC OLIGOPEPTIDE-BINDING PROTEIN"/>
    <property type="match status" value="1"/>
</dbReference>
<dbReference type="InterPro" id="IPR039424">
    <property type="entry name" value="SBP_5"/>
</dbReference>
<dbReference type="PANTHER" id="PTHR30290">
    <property type="entry name" value="PERIPLASMIC BINDING COMPONENT OF ABC TRANSPORTER"/>
    <property type="match status" value="1"/>
</dbReference>
<name>A0A927MTT6_9ACTN</name>
<dbReference type="Gene3D" id="3.40.190.10">
    <property type="entry name" value="Periplasmic binding protein-like II"/>
    <property type="match status" value="1"/>
</dbReference>
<dbReference type="AlphaFoldDB" id="A0A927MTT6"/>
<dbReference type="RefSeq" id="WP_337917679.1">
    <property type="nucleotide sequence ID" value="NZ_BAABJL010000011.1"/>
</dbReference>
<dbReference type="GO" id="GO:0015833">
    <property type="term" value="P:peptide transport"/>
    <property type="evidence" value="ECO:0007669"/>
    <property type="project" value="TreeGrafter"/>
</dbReference>
<dbReference type="Pfam" id="PF00496">
    <property type="entry name" value="SBP_bac_5"/>
    <property type="match status" value="1"/>
</dbReference>
<reference evidence="2" key="1">
    <citation type="submission" date="2020-10" db="EMBL/GenBank/DDBJ databases">
        <title>Sequencing the genomes of 1000 actinobacteria strains.</title>
        <authorList>
            <person name="Klenk H.-P."/>
        </authorList>
    </citation>
    <scope>NUCLEOTIDE SEQUENCE</scope>
    <source>
        <strain evidence="2">DSM 45354</strain>
    </source>
</reference>
<sequence>MSPNILFAPDVGVNGCALNGEHLEVGVMESAKKKYENVEDVIRYQLMNRRDALRTGLGAGAAVLFGGGLLGACSSGGGSYSGEGRNAPEGGEEPVVGRANIPTPRDQTLVIGQVDYQVFNSFNIRIPNGVQSGNGFDVMVREYLFYLNLPTGELIPWLATGYEYNADHTTLTFTFDSNAKWSDGQPFTSKDFKFTVDLMRDHSELLGGGGDLKDFVKNVSTPDAQTATLELTRANPRLHYGFICTIASGFDVLPEHVWADKDPTNFRDNPPVRTGPYMLDRAIASQKMFVWKKNPNYWNKEKLDPKPNYVIYQSTAQSQDAASQAFRRAEFDVGSLDEEHAKALRSQSYQNLITTPFHDPCPRALWLNCDPARGIIGDPRMHWVISYVIDRAKVGTTVWPVKTPAAQYPWADYDGNDKWEIAEVASQYKMEYDPARAASLLDEMGATKGSDGKRMWKGKQASIEIITPSTVDGAEFVIGQLIVGELKKLGLAANIRSYSGSVHSEKWERGEFDISSQWVCNVSWDPNQLYTSLQTRYAKKIGTNAVGRNQVRLRSPRLDQLSSQLDGMDPASPQAKQPLQQALAEYYRTLPVIPVIQTAYPAYYNTTYWKGWPTEDDLYQVPNNWWGQFMFVIGKLEPTGRK</sequence>
<proteinExistence type="predicted"/>
<evidence type="ECO:0000313" key="2">
    <source>
        <dbReference type="EMBL" id="MBE1606187.1"/>
    </source>
</evidence>
<dbReference type="InterPro" id="IPR000914">
    <property type="entry name" value="SBP_5_dom"/>
</dbReference>
<dbReference type="CDD" id="cd08509">
    <property type="entry name" value="PBP2_TmCBP_oligosaccharides_like"/>
    <property type="match status" value="1"/>
</dbReference>
<dbReference type="EMBL" id="JADBEM010000001">
    <property type="protein sequence ID" value="MBE1606187.1"/>
    <property type="molecule type" value="Genomic_DNA"/>
</dbReference>
<gene>
    <name evidence="2" type="ORF">HEB94_003035</name>
</gene>
<dbReference type="GO" id="GO:1904680">
    <property type="term" value="F:peptide transmembrane transporter activity"/>
    <property type="evidence" value="ECO:0007669"/>
    <property type="project" value="TreeGrafter"/>
</dbReference>
<accession>A0A927MTT6</accession>
<keyword evidence="3" id="KW-1185">Reference proteome</keyword>
<dbReference type="SUPFAM" id="SSF53850">
    <property type="entry name" value="Periplasmic binding protein-like II"/>
    <property type="match status" value="1"/>
</dbReference>
<feature type="domain" description="Solute-binding protein family 5" evidence="1">
    <location>
        <begin position="153"/>
        <end position="534"/>
    </location>
</feature>
<protein>
    <submittedName>
        <fullName evidence="2">Peptide/nickel transport system substrate-binding protein</fullName>
    </submittedName>
</protein>
<dbReference type="Gene3D" id="3.90.76.10">
    <property type="entry name" value="Dipeptide-binding Protein, Domain 1"/>
    <property type="match status" value="1"/>
</dbReference>
<organism evidence="2 3">
    <name type="scientific">Actinopolymorpha pittospori</name>
    <dbReference type="NCBI Taxonomy" id="648752"/>
    <lineage>
        <taxon>Bacteria</taxon>
        <taxon>Bacillati</taxon>
        <taxon>Actinomycetota</taxon>
        <taxon>Actinomycetes</taxon>
        <taxon>Propionibacteriales</taxon>
        <taxon>Actinopolymorphaceae</taxon>
        <taxon>Actinopolymorpha</taxon>
    </lineage>
</organism>
<evidence type="ECO:0000313" key="3">
    <source>
        <dbReference type="Proteomes" id="UP000638648"/>
    </source>
</evidence>
<comment type="caution">
    <text evidence="2">The sequence shown here is derived from an EMBL/GenBank/DDBJ whole genome shotgun (WGS) entry which is preliminary data.</text>
</comment>
<dbReference type="Gene3D" id="3.10.105.10">
    <property type="entry name" value="Dipeptide-binding Protein, Domain 3"/>
    <property type="match status" value="1"/>
</dbReference>
<dbReference type="Proteomes" id="UP000638648">
    <property type="component" value="Unassembled WGS sequence"/>
</dbReference>